<gene>
    <name evidence="2" type="ORF">NA57DRAFT_25424</name>
</gene>
<dbReference type="PANTHER" id="PTHR47219">
    <property type="entry name" value="RAB GTPASE-ACTIVATING PROTEIN 1-LIKE"/>
    <property type="match status" value="1"/>
</dbReference>
<organism evidence="2 3">
    <name type="scientific">Rhizodiscina lignyota</name>
    <dbReference type="NCBI Taxonomy" id="1504668"/>
    <lineage>
        <taxon>Eukaryota</taxon>
        <taxon>Fungi</taxon>
        <taxon>Dikarya</taxon>
        <taxon>Ascomycota</taxon>
        <taxon>Pezizomycotina</taxon>
        <taxon>Dothideomycetes</taxon>
        <taxon>Pleosporomycetidae</taxon>
        <taxon>Aulographales</taxon>
        <taxon>Rhizodiscinaceae</taxon>
        <taxon>Rhizodiscina</taxon>
    </lineage>
</organism>
<evidence type="ECO:0000313" key="2">
    <source>
        <dbReference type="EMBL" id="KAF2094498.1"/>
    </source>
</evidence>
<dbReference type="GO" id="GO:0005096">
    <property type="term" value="F:GTPase activator activity"/>
    <property type="evidence" value="ECO:0007669"/>
    <property type="project" value="TreeGrafter"/>
</dbReference>
<dbReference type="InterPro" id="IPR050302">
    <property type="entry name" value="Rab_GAP_TBC_domain"/>
</dbReference>
<evidence type="ECO:0000259" key="1">
    <source>
        <dbReference type="PROSITE" id="PS50086"/>
    </source>
</evidence>
<dbReference type="Pfam" id="PF00566">
    <property type="entry name" value="RabGAP-TBC"/>
    <property type="match status" value="1"/>
</dbReference>
<reference evidence="2" key="1">
    <citation type="journal article" date="2020" name="Stud. Mycol.">
        <title>101 Dothideomycetes genomes: a test case for predicting lifestyles and emergence of pathogens.</title>
        <authorList>
            <person name="Haridas S."/>
            <person name="Albert R."/>
            <person name="Binder M."/>
            <person name="Bloem J."/>
            <person name="Labutti K."/>
            <person name="Salamov A."/>
            <person name="Andreopoulos B."/>
            <person name="Baker S."/>
            <person name="Barry K."/>
            <person name="Bills G."/>
            <person name="Bluhm B."/>
            <person name="Cannon C."/>
            <person name="Castanera R."/>
            <person name="Culley D."/>
            <person name="Daum C."/>
            <person name="Ezra D."/>
            <person name="Gonzalez J."/>
            <person name="Henrissat B."/>
            <person name="Kuo A."/>
            <person name="Liang C."/>
            <person name="Lipzen A."/>
            <person name="Lutzoni F."/>
            <person name="Magnuson J."/>
            <person name="Mondo S."/>
            <person name="Nolan M."/>
            <person name="Ohm R."/>
            <person name="Pangilinan J."/>
            <person name="Park H.-J."/>
            <person name="Ramirez L."/>
            <person name="Alfaro M."/>
            <person name="Sun H."/>
            <person name="Tritt A."/>
            <person name="Yoshinaga Y."/>
            <person name="Zwiers L.-H."/>
            <person name="Turgeon B."/>
            <person name="Goodwin S."/>
            <person name="Spatafora J."/>
            <person name="Crous P."/>
            <person name="Grigoriev I."/>
        </authorList>
    </citation>
    <scope>NUCLEOTIDE SEQUENCE</scope>
    <source>
        <strain evidence="2">CBS 133067</strain>
    </source>
</reference>
<feature type="non-terminal residue" evidence="2">
    <location>
        <position position="1"/>
    </location>
</feature>
<dbReference type="GO" id="GO:0031267">
    <property type="term" value="F:small GTPase binding"/>
    <property type="evidence" value="ECO:0007669"/>
    <property type="project" value="TreeGrafter"/>
</dbReference>
<dbReference type="Gene3D" id="1.10.8.270">
    <property type="entry name" value="putative rabgap domain of human tbc1 domain family member 14 like domains"/>
    <property type="match status" value="1"/>
</dbReference>
<accession>A0A9P4M2C0</accession>
<evidence type="ECO:0000313" key="3">
    <source>
        <dbReference type="Proteomes" id="UP000799772"/>
    </source>
</evidence>
<keyword evidence="3" id="KW-1185">Reference proteome</keyword>
<feature type="non-terminal residue" evidence="2">
    <location>
        <position position="301"/>
    </location>
</feature>
<feature type="domain" description="Rab-GAP TBC" evidence="1">
    <location>
        <begin position="30"/>
        <end position="225"/>
    </location>
</feature>
<dbReference type="PANTHER" id="PTHR47219:SF20">
    <property type="entry name" value="TBC1 DOMAIN FAMILY MEMBER 2B"/>
    <property type="match status" value="1"/>
</dbReference>
<protein>
    <submittedName>
        <fullName evidence="2">TBC-domain-containing protein</fullName>
    </submittedName>
</protein>
<name>A0A9P4M2C0_9PEZI</name>
<comment type="caution">
    <text evidence="2">The sequence shown here is derived from an EMBL/GenBank/DDBJ whole genome shotgun (WGS) entry which is preliminary data.</text>
</comment>
<dbReference type="SMART" id="SM00164">
    <property type="entry name" value="TBC"/>
    <property type="match status" value="1"/>
</dbReference>
<dbReference type="OrthoDB" id="294251at2759"/>
<sequence>GSVIGFASIGLSGRGAKAKRKELHRLILQGIPVELRSKVWGECMRSQVQGDPEYYHALLSTPEYATPADAVVRESIDADVQRTLKDNVYFRNPDGPGTHKLTDVLVALARRNPRVGYCQGMNLIAGSLLLVLPTAEEAFWVMVFLTEKILPDGYMGDALLTSRADAKVLRRYVSEQMPALAAFFDRQDVWLEFEVLAISWFVSAFTAVFCGEALYRVWDVVFCWRDGDIFMLCVALALLKLNEKALLACPGRTEVSGYLNARMTDHAISIDGVVRAANALRKVVRRDDVEHKRKEELDGLQ</sequence>
<dbReference type="InterPro" id="IPR000195">
    <property type="entry name" value="Rab-GAP-TBC_dom"/>
</dbReference>
<dbReference type="PROSITE" id="PS50086">
    <property type="entry name" value="TBC_RABGAP"/>
    <property type="match status" value="1"/>
</dbReference>
<proteinExistence type="predicted"/>
<dbReference type="AlphaFoldDB" id="A0A9P4M2C0"/>
<dbReference type="Gene3D" id="1.10.472.80">
    <property type="entry name" value="Ypt/Rab-GAP domain of gyp1p, domain 3"/>
    <property type="match status" value="1"/>
</dbReference>
<dbReference type="Proteomes" id="UP000799772">
    <property type="component" value="Unassembled WGS sequence"/>
</dbReference>
<dbReference type="EMBL" id="ML978134">
    <property type="protein sequence ID" value="KAF2094498.1"/>
    <property type="molecule type" value="Genomic_DNA"/>
</dbReference>
<dbReference type="FunFam" id="1.10.8.270:FF:000026">
    <property type="entry name" value="TBC (Tre-2/Bub2/Cdc16) domain family"/>
    <property type="match status" value="1"/>
</dbReference>
<dbReference type="SUPFAM" id="SSF47923">
    <property type="entry name" value="Ypt/Rab-GAP domain of gyp1p"/>
    <property type="match status" value="2"/>
</dbReference>
<dbReference type="InterPro" id="IPR035969">
    <property type="entry name" value="Rab-GAP_TBC_sf"/>
</dbReference>